<evidence type="ECO:0000256" key="1">
    <source>
        <dbReference type="ARBA" id="ARBA00022491"/>
    </source>
</evidence>
<feature type="compositionally biased region" description="Pro residues" evidence="5">
    <location>
        <begin position="71"/>
        <end position="86"/>
    </location>
</feature>
<keyword evidence="1" id="KW-0678">Repressor</keyword>
<dbReference type="Gene3D" id="1.10.10.10">
    <property type="entry name" value="Winged helix-like DNA-binding domain superfamily/Winged helix DNA-binding domain"/>
    <property type="match status" value="1"/>
</dbReference>
<dbReference type="Pfam" id="PF08220">
    <property type="entry name" value="HTH_DeoR"/>
    <property type="match status" value="1"/>
</dbReference>
<dbReference type="RefSeq" id="WP_311669186.1">
    <property type="nucleotide sequence ID" value="NZ_JAVREO010000014.1"/>
</dbReference>
<evidence type="ECO:0000256" key="5">
    <source>
        <dbReference type="SAM" id="MobiDB-lite"/>
    </source>
</evidence>
<comment type="caution">
    <text evidence="7">The sequence shown here is derived from an EMBL/GenBank/DDBJ whole genome shotgun (WGS) entry which is preliminary data.</text>
</comment>
<dbReference type="CDD" id="cd06267">
    <property type="entry name" value="PBP1_LacI_sugar_binding-like"/>
    <property type="match status" value="1"/>
</dbReference>
<feature type="compositionally biased region" description="Low complexity" evidence="5">
    <location>
        <begin position="59"/>
        <end position="70"/>
    </location>
</feature>
<accession>A0ABU2JVW6</accession>
<gene>
    <name evidence="7" type="ORF">RM844_22705</name>
</gene>
<keyword evidence="2" id="KW-0805">Transcription regulation</keyword>
<feature type="region of interest" description="Disordered" evidence="5">
    <location>
        <begin position="59"/>
        <end position="97"/>
    </location>
</feature>
<evidence type="ECO:0000313" key="8">
    <source>
        <dbReference type="Proteomes" id="UP001183410"/>
    </source>
</evidence>
<dbReference type="InterPro" id="IPR001034">
    <property type="entry name" value="DeoR_HTH"/>
</dbReference>
<feature type="domain" description="HTH deoR-type" evidence="6">
    <location>
        <begin position="6"/>
        <end position="61"/>
    </location>
</feature>
<keyword evidence="8" id="KW-1185">Reference proteome</keyword>
<dbReference type="PRINTS" id="PR00037">
    <property type="entry name" value="HTHLACR"/>
</dbReference>
<sequence>MSEMLVAQRHELLLRELRAKGVVRITEVAARYGVSGGTIRRDLTELAAAGLVTKVRGGAVPAEPSASSAPPAEPAPQHSPGPPSPARAPAQAPGGGPTLGLLVPSATYYYPQVVAGVRAAAEERGARVVIGLTSYAEPRDLRQVAALRASGTVGLLVTTTGNHHLPTGTLAQLRASGVPFVLMERQPEEPYEPCEYVVSDHRQGAYTAVRHLHDLGHRRVALFVNGSPTAPLIQEGYRAAVGRLGLDPSAPVMDSGRPLLAPAEAASRYDAFVEACVAGRTRAALVHSDHDAIEIMHRLRGRGLRTPDDVALVAYDDEIAELAEVPLTAVAPPKYEVGAQAARLLLDRLAAPDDGLAERQLALRPRLIVRRSCGAAAA</sequence>
<keyword evidence="3" id="KW-0238">DNA-binding</keyword>
<protein>
    <submittedName>
        <fullName evidence="7">Substrate-binding domain-containing protein</fullName>
    </submittedName>
</protein>
<organism evidence="7 8">
    <name type="scientific">Streptomyces chisholmiae</name>
    <dbReference type="NCBI Taxonomy" id="3075540"/>
    <lineage>
        <taxon>Bacteria</taxon>
        <taxon>Bacillati</taxon>
        <taxon>Actinomycetota</taxon>
        <taxon>Actinomycetes</taxon>
        <taxon>Kitasatosporales</taxon>
        <taxon>Streptomycetaceae</taxon>
        <taxon>Streptomyces</taxon>
    </lineage>
</organism>
<proteinExistence type="predicted"/>
<dbReference type="InterPro" id="IPR018356">
    <property type="entry name" value="Tscrpt_reg_HTH_DeoR_CS"/>
</dbReference>
<dbReference type="SUPFAM" id="SSF46785">
    <property type="entry name" value="Winged helix' DNA-binding domain"/>
    <property type="match status" value="1"/>
</dbReference>
<evidence type="ECO:0000256" key="3">
    <source>
        <dbReference type="ARBA" id="ARBA00023125"/>
    </source>
</evidence>
<dbReference type="Proteomes" id="UP001183410">
    <property type="component" value="Unassembled WGS sequence"/>
</dbReference>
<dbReference type="EMBL" id="JAVREO010000014">
    <property type="protein sequence ID" value="MDT0269102.1"/>
    <property type="molecule type" value="Genomic_DNA"/>
</dbReference>
<evidence type="ECO:0000259" key="6">
    <source>
        <dbReference type="PROSITE" id="PS51000"/>
    </source>
</evidence>
<name>A0ABU2JVW6_9ACTN</name>
<dbReference type="PANTHER" id="PTHR30146">
    <property type="entry name" value="LACI-RELATED TRANSCRIPTIONAL REPRESSOR"/>
    <property type="match status" value="1"/>
</dbReference>
<dbReference type="SMART" id="SM00420">
    <property type="entry name" value="HTH_DEOR"/>
    <property type="match status" value="1"/>
</dbReference>
<reference evidence="8" key="1">
    <citation type="submission" date="2023-07" db="EMBL/GenBank/DDBJ databases">
        <title>30 novel species of actinomycetes from the DSMZ collection.</title>
        <authorList>
            <person name="Nouioui I."/>
        </authorList>
    </citation>
    <scope>NUCLEOTIDE SEQUENCE [LARGE SCALE GENOMIC DNA]</scope>
    <source>
        <strain evidence="8">DSM 44915</strain>
    </source>
</reference>
<dbReference type="Pfam" id="PF13377">
    <property type="entry name" value="Peripla_BP_3"/>
    <property type="match status" value="1"/>
</dbReference>
<dbReference type="InterPro" id="IPR046335">
    <property type="entry name" value="LacI/GalR-like_sensor"/>
</dbReference>
<dbReference type="InterPro" id="IPR036390">
    <property type="entry name" value="WH_DNA-bd_sf"/>
</dbReference>
<dbReference type="InterPro" id="IPR036388">
    <property type="entry name" value="WH-like_DNA-bd_sf"/>
</dbReference>
<evidence type="ECO:0000256" key="4">
    <source>
        <dbReference type="ARBA" id="ARBA00023163"/>
    </source>
</evidence>
<keyword evidence="4" id="KW-0804">Transcription</keyword>
<dbReference type="Gene3D" id="3.40.50.2300">
    <property type="match status" value="2"/>
</dbReference>
<dbReference type="SUPFAM" id="SSF53822">
    <property type="entry name" value="Periplasmic binding protein-like I"/>
    <property type="match status" value="1"/>
</dbReference>
<evidence type="ECO:0000256" key="2">
    <source>
        <dbReference type="ARBA" id="ARBA00023015"/>
    </source>
</evidence>
<evidence type="ECO:0000313" key="7">
    <source>
        <dbReference type="EMBL" id="MDT0269102.1"/>
    </source>
</evidence>
<dbReference type="PROSITE" id="PS00894">
    <property type="entry name" value="HTH_DEOR_1"/>
    <property type="match status" value="1"/>
</dbReference>
<dbReference type="PANTHER" id="PTHR30146:SF148">
    <property type="entry name" value="HTH-TYPE TRANSCRIPTIONAL REPRESSOR PURR-RELATED"/>
    <property type="match status" value="1"/>
</dbReference>
<dbReference type="InterPro" id="IPR028082">
    <property type="entry name" value="Peripla_BP_I"/>
</dbReference>
<dbReference type="PROSITE" id="PS51000">
    <property type="entry name" value="HTH_DEOR_2"/>
    <property type="match status" value="1"/>
</dbReference>